<evidence type="ECO:0000256" key="3">
    <source>
        <dbReference type="ARBA" id="ARBA00022723"/>
    </source>
</evidence>
<reference evidence="6" key="1">
    <citation type="submission" date="2023-06" db="EMBL/GenBank/DDBJ databases">
        <title>Genome-scale phylogeny and comparative genomics of the fungal order Sordariales.</title>
        <authorList>
            <consortium name="Lawrence Berkeley National Laboratory"/>
            <person name="Hensen N."/>
            <person name="Bonometti L."/>
            <person name="Westerberg I."/>
            <person name="Brannstrom I.O."/>
            <person name="Guillou S."/>
            <person name="Cros-Aarteil S."/>
            <person name="Calhoun S."/>
            <person name="Haridas S."/>
            <person name="Kuo A."/>
            <person name="Mondo S."/>
            <person name="Pangilinan J."/>
            <person name="Riley R."/>
            <person name="LaButti K."/>
            <person name="Andreopoulos B."/>
            <person name="Lipzen A."/>
            <person name="Chen C."/>
            <person name="Yanf M."/>
            <person name="Daum C."/>
            <person name="Ng V."/>
            <person name="Clum A."/>
            <person name="Steindorff A."/>
            <person name="Ohm R."/>
            <person name="Martin F."/>
            <person name="Silar P."/>
            <person name="Natvig D."/>
            <person name="Lalanne C."/>
            <person name="Gautier V."/>
            <person name="Ament-velasquez S.L."/>
            <person name="Kruys A."/>
            <person name="Hutchinson M.I."/>
            <person name="Powell A.J."/>
            <person name="Barry K."/>
            <person name="Miller A.N."/>
            <person name="Grigoriev I.V."/>
            <person name="Debuchy R."/>
            <person name="Gladieux P."/>
            <person name="Thoren M.H."/>
            <person name="Johannesson H."/>
        </authorList>
    </citation>
    <scope>NUCLEOTIDE SEQUENCE</scope>
    <source>
        <strain evidence="6">SMH3187-1</strain>
    </source>
</reference>
<comment type="cofactor">
    <cofactor evidence="5">
        <name>heme</name>
        <dbReference type="ChEBI" id="CHEBI:30413"/>
    </cofactor>
</comment>
<keyword evidence="2 5" id="KW-0349">Heme</keyword>
<sequence>METSGWSIQHAVQRIVNSEVIAALIGIYVSCYLASKAYRIFIYPYYVSPLRNLPGPKDGNFLMGQVIKDFTSGNPNEPFMTWMRTWPTVDFVRYLSYFNSDALLVISLAAQKEILQKHCYSFAKPTLYFKLAADLVGRGVGIAEGQEHRNQRKVLNGLFGLTNLKKYVPVFRRKAREVVRLFEKAIDENDGCITLMPTFSKLTLDIMGVFALGIELNSLEAPSVFEACYKEMFEQPLVGQLLIAINAFFPIRWLPIKINRDFLRAKETVRSQLRIVVKERISEIQEGRVSVKRQSATDADDLLTFLVREKHLKEEDGPRWTEDEMLEQMITFTAAGHETTAVSLVWATHVLSIYHDVAGRLRKEVQSLLATKPDPDYYDLEGLPYMEKFAKELFRFLSAAVVIPRQAIEDVTVLGVFIPKGTNVMVMPAMFHHNPAVWGDDCDEFNPDRWDHMPEKTADPYAFAALSQGPRMCIGRAMALLQFKAILVELVSRFEFENVEGGHVEVLNPNLLLRPRSGLKVRVRRYD</sequence>
<dbReference type="EMBL" id="JAUKUD010000004">
    <property type="protein sequence ID" value="KAK0746712.1"/>
    <property type="molecule type" value="Genomic_DNA"/>
</dbReference>
<dbReference type="GO" id="GO:0005506">
    <property type="term" value="F:iron ion binding"/>
    <property type="evidence" value="ECO:0007669"/>
    <property type="project" value="InterPro"/>
</dbReference>
<evidence type="ECO:0000256" key="5">
    <source>
        <dbReference type="PIRSR" id="PIRSR602401-1"/>
    </source>
</evidence>
<feature type="binding site" description="axial binding residue" evidence="5">
    <location>
        <position position="473"/>
    </location>
    <ligand>
        <name>heme</name>
        <dbReference type="ChEBI" id="CHEBI:30413"/>
    </ligand>
    <ligandPart>
        <name>Fe</name>
        <dbReference type="ChEBI" id="CHEBI:18248"/>
    </ligandPart>
</feature>
<dbReference type="AlphaFoldDB" id="A0AA40EW99"/>
<evidence type="ECO:0000313" key="7">
    <source>
        <dbReference type="Proteomes" id="UP001172155"/>
    </source>
</evidence>
<dbReference type="GO" id="GO:0016705">
    <property type="term" value="F:oxidoreductase activity, acting on paired donors, with incorporation or reduction of molecular oxygen"/>
    <property type="evidence" value="ECO:0007669"/>
    <property type="project" value="InterPro"/>
</dbReference>
<gene>
    <name evidence="6" type="ORF">B0T18DRAFT_412259</name>
</gene>
<dbReference type="PRINTS" id="PR00385">
    <property type="entry name" value="P450"/>
</dbReference>
<dbReference type="GO" id="GO:0004497">
    <property type="term" value="F:monooxygenase activity"/>
    <property type="evidence" value="ECO:0007669"/>
    <property type="project" value="InterPro"/>
</dbReference>
<dbReference type="Pfam" id="PF00067">
    <property type="entry name" value="p450"/>
    <property type="match status" value="1"/>
</dbReference>
<protein>
    <submittedName>
        <fullName evidence="6">Cytochrome P450</fullName>
    </submittedName>
</protein>
<keyword evidence="7" id="KW-1185">Reference proteome</keyword>
<name>A0AA40EW99_9PEZI</name>
<evidence type="ECO:0000256" key="1">
    <source>
        <dbReference type="ARBA" id="ARBA00010617"/>
    </source>
</evidence>
<keyword evidence="4 5" id="KW-0408">Iron</keyword>
<dbReference type="InterPro" id="IPR036396">
    <property type="entry name" value="Cyt_P450_sf"/>
</dbReference>
<dbReference type="InterPro" id="IPR002401">
    <property type="entry name" value="Cyt_P450_E_grp-I"/>
</dbReference>
<organism evidence="6 7">
    <name type="scientific">Schizothecium vesticola</name>
    <dbReference type="NCBI Taxonomy" id="314040"/>
    <lineage>
        <taxon>Eukaryota</taxon>
        <taxon>Fungi</taxon>
        <taxon>Dikarya</taxon>
        <taxon>Ascomycota</taxon>
        <taxon>Pezizomycotina</taxon>
        <taxon>Sordariomycetes</taxon>
        <taxon>Sordariomycetidae</taxon>
        <taxon>Sordariales</taxon>
        <taxon>Schizotheciaceae</taxon>
        <taxon>Schizothecium</taxon>
    </lineage>
</organism>
<keyword evidence="3 5" id="KW-0479">Metal-binding</keyword>
<accession>A0AA40EW99</accession>
<dbReference type="Proteomes" id="UP001172155">
    <property type="component" value="Unassembled WGS sequence"/>
</dbReference>
<evidence type="ECO:0000256" key="4">
    <source>
        <dbReference type="ARBA" id="ARBA00023004"/>
    </source>
</evidence>
<proteinExistence type="inferred from homology"/>
<dbReference type="PANTHER" id="PTHR24305:SF166">
    <property type="entry name" value="CYTOCHROME P450 12A4, MITOCHONDRIAL-RELATED"/>
    <property type="match status" value="1"/>
</dbReference>
<dbReference type="InterPro" id="IPR001128">
    <property type="entry name" value="Cyt_P450"/>
</dbReference>
<dbReference type="Gene3D" id="1.10.630.10">
    <property type="entry name" value="Cytochrome P450"/>
    <property type="match status" value="1"/>
</dbReference>
<comment type="caution">
    <text evidence="6">The sequence shown here is derived from an EMBL/GenBank/DDBJ whole genome shotgun (WGS) entry which is preliminary data.</text>
</comment>
<dbReference type="PRINTS" id="PR00463">
    <property type="entry name" value="EP450I"/>
</dbReference>
<dbReference type="InterPro" id="IPR050121">
    <property type="entry name" value="Cytochrome_P450_monoxygenase"/>
</dbReference>
<evidence type="ECO:0000256" key="2">
    <source>
        <dbReference type="ARBA" id="ARBA00022617"/>
    </source>
</evidence>
<dbReference type="GO" id="GO:0020037">
    <property type="term" value="F:heme binding"/>
    <property type="evidence" value="ECO:0007669"/>
    <property type="project" value="InterPro"/>
</dbReference>
<comment type="similarity">
    <text evidence="1">Belongs to the cytochrome P450 family.</text>
</comment>
<dbReference type="PANTHER" id="PTHR24305">
    <property type="entry name" value="CYTOCHROME P450"/>
    <property type="match status" value="1"/>
</dbReference>
<dbReference type="SUPFAM" id="SSF48264">
    <property type="entry name" value="Cytochrome P450"/>
    <property type="match status" value="1"/>
</dbReference>
<evidence type="ECO:0000313" key="6">
    <source>
        <dbReference type="EMBL" id="KAK0746712.1"/>
    </source>
</evidence>